<dbReference type="Proteomes" id="UP001207654">
    <property type="component" value="Unassembled WGS sequence"/>
</dbReference>
<gene>
    <name evidence="2" type="ORF">OV287_46155</name>
</gene>
<keyword evidence="3" id="KW-1185">Reference proteome</keyword>
<feature type="transmembrane region" description="Helical" evidence="1">
    <location>
        <begin position="103"/>
        <end position="125"/>
    </location>
</feature>
<name>A0ABT4AJI2_9BACT</name>
<keyword evidence="1" id="KW-0472">Membrane</keyword>
<evidence type="ECO:0000313" key="3">
    <source>
        <dbReference type="Proteomes" id="UP001207654"/>
    </source>
</evidence>
<evidence type="ECO:0000256" key="1">
    <source>
        <dbReference type="SAM" id="Phobius"/>
    </source>
</evidence>
<keyword evidence="1" id="KW-1133">Transmembrane helix</keyword>
<accession>A0ABT4AJI2</accession>
<feature type="transmembrane region" description="Helical" evidence="1">
    <location>
        <begin position="76"/>
        <end position="96"/>
    </location>
</feature>
<organism evidence="2 3">
    <name type="scientific">Archangium lansingense</name>
    <dbReference type="NCBI Taxonomy" id="2995310"/>
    <lineage>
        <taxon>Bacteria</taxon>
        <taxon>Pseudomonadati</taxon>
        <taxon>Myxococcota</taxon>
        <taxon>Myxococcia</taxon>
        <taxon>Myxococcales</taxon>
        <taxon>Cystobacterineae</taxon>
        <taxon>Archangiaceae</taxon>
        <taxon>Archangium</taxon>
    </lineage>
</organism>
<feature type="transmembrane region" description="Helical" evidence="1">
    <location>
        <begin position="201"/>
        <end position="225"/>
    </location>
</feature>
<reference evidence="2 3" key="1">
    <citation type="submission" date="2022-11" db="EMBL/GenBank/DDBJ databases">
        <title>Minimal conservation of predation-associated metabolite biosynthetic gene clusters underscores biosynthetic potential of Myxococcota including descriptions for ten novel species: Archangium lansinium sp. nov., Myxococcus landrumus sp. nov., Nannocystis bai.</title>
        <authorList>
            <person name="Ahearne A."/>
            <person name="Stevens C."/>
            <person name="Phillips K."/>
        </authorList>
    </citation>
    <scope>NUCLEOTIDE SEQUENCE [LARGE SCALE GENOMIC DNA]</scope>
    <source>
        <strain evidence="2 3">MIWBW</strain>
    </source>
</reference>
<protein>
    <submittedName>
        <fullName evidence="2">DUF4190 domain-containing protein</fullName>
    </submittedName>
</protein>
<dbReference type="RefSeq" id="WP_267540440.1">
    <property type="nucleotide sequence ID" value="NZ_JAPNKA010000001.1"/>
</dbReference>
<proteinExistence type="predicted"/>
<evidence type="ECO:0000313" key="2">
    <source>
        <dbReference type="EMBL" id="MCY1081856.1"/>
    </source>
</evidence>
<comment type="caution">
    <text evidence="2">The sequence shown here is derived from an EMBL/GenBank/DDBJ whole genome shotgun (WGS) entry which is preliminary data.</text>
</comment>
<sequence>MESPSLAPPPAADEARCQSHPDQAVLGTCTRCGTFFCALDRETVNDKDYCTTCATRPEVDYLEAFRLKHWGKRDSWAWFVGFSALIYLAAGARLLMREGLRDSGLMVGLISLAGGTVGVCFWLGLPFARLALCFVPIVAMVTSAFTVGPGAISSGIWPIIVTLSIYQNTRNKLFFKEEVSREALEKAWNLYANNAVARTGFLLGLVGLLAFPLAPVALLCSIIGLRRVDPTATPPIGRKGQAIAGIVLGAVSTLGWTAFWVVTRLNQFGQAH</sequence>
<feature type="transmembrane region" description="Helical" evidence="1">
    <location>
        <begin position="137"/>
        <end position="166"/>
    </location>
</feature>
<dbReference type="EMBL" id="JAPNKA010000001">
    <property type="protein sequence ID" value="MCY1081856.1"/>
    <property type="molecule type" value="Genomic_DNA"/>
</dbReference>
<keyword evidence="1" id="KW-0812">Transmembrane</keyword>
<feature type="transmembrane region" description="Helical" evidence="1">
    <location>
        <begin position="240"/>
        <end position="262"/>
    </location>
</feature>